<gene>
    <name evidence="2" type="ORF">AUN14_15015</name>
    <name evidence="1" type="ORF">FZI19_10390</name>
</gene>
<dbReference type="OrthoDB" id="1089802at2"/>
<evidence type="ECO:0000313" key="2">
    <source>
        <dbReference type="EMBL" id="PUX12374.1"/>
    </source>
</evidence>
<evidence type="ECO:0000313" key="3">
    <source>
        <dbReference type="Proteomes" id="UP000244378"/>
    </source>
</evidence>
<dbReference type="InterPro" id="IPR046136">
    <property type="entry name" value="DUF6138"/>
</dbReference>
<comment type="caution">
    <text evidence="2">The sequence shown here is derived from an EMBL/GenBank/DDBJ whole genome shotgun (WGS) entry which is preliminary data.</text>
</comment>
<evidence type="ECO:0000313" key="1">
    <source>
        <dbReference type="EMBL" id="KAB0880280.1"/>
    </source>
</evidence>
<sequence>MSVFAPLRAPQALALINRWFDDTTERFTSPDAPPDHPLRAGDYSLMLNVESRRVTLEERDEGEADDDPAGWHGALSPDEVRADWLAPLTALIGARLDMLRRETPFRYCRFHIEARFATSEGLLQTTLFEHRDTQYIDELRQAMQAYQRDVLEKGDAPTDPTSTLFYCGNALNHDLFPQPDLPTLLRDCERIQQLNKGSAALAEHRHWIAYLLSDYVERECLPRWFTVQENAWRERQYERRPDTPPPAADESELLLYTAVIILRFEPSYSKSKGLQLLTLAQQLGIKKAAAYLKTGTGVLAQDVATFESEQVKCAANDVIAQVTVQIREETAAAYEQALAFLCRLLAHEFPRSYALKLKSGAKHGLPVKGLARNDTHRFFANALTFERLHPALERYARAAMRQYEWYSDAQAEKCCMPGSYAVFGLALASEAYFPLLADYMALVDDEHQSVQDGFINAFVARYALNARTAPALVACLRVATDALKLKLPLTDDAGTLRALAMAFRDLSPDEACAVLFRLWGKPERLAKRAAKTSGETDARWQALLEAAGLSQA</sequence>
<name>A0A2T7AQZ5_9ENTR</name>
<proteinExistence type="predicted"/>
<dbReference type="AlphaFoldDB" id="A0A2T7AQZ5"/>
<reference evidence="1 4" key="2">
    <citation type="submission" date="2019-08" db="EMBL/GenBank/DDBJ databases">
        <title>Prevalence, distribution, and phylogeny of type two toxin-antitoxin genes possessed by Cronobacter species where C. sakazakii homologs follow sequence type lineages.</title>
        <authorList>
            <person name="Finkelstein S."/>
            <person name="Negrete F."/>
            <person name="Jang H."/>
            <person name="Gopinath G.R."/>
            <person name="Tall B.D."/>
        </authorList>
    </citation>
    <scope>NUCLEOTIDE SEQUENCE [LARGE SCALE GENOMIC DNA]</scope>
    <source>
        <strain evidence="1 4">MOD1_GK1257</strain>
    </source>
</reference>
<organism evidence="2 3">
    <name type="scientific">Cronobacter muytjensii</name>
    <dbReference type="NCBI Taxonomy" id="413501"/>
    <lineage>
        <taxon>Bacteria</taxon>
        <taxon>Pseudomonadati</taxon>
        <taxon>Pseudomonadota</taxon>
        <taxon>Gammaproteobacteria</taxon>
        <taxon>Enterobacterales</taxon>
        <taxon>Enterobacteriaceae</taxon>
        <taxon>Cronobacter</taxon>
    </lineage>
</organism>
<dbReference type="Proteomes" id="UP000469927">
    <property type="component" value="Unassembled WGS sequence"/>
</dbReference>
<reference evidence="2 3" key="1">
    <citation type="submission" date="2016-12" db="EMBL/GenBank/DDBJ databases">
        <title>Analysis of the Molecular Diversity Among Cronobacter Species Isolated from Filth Flies Using a Pan Genomic DNA Microarray.</title>
        <authorList>
            <person name="Pava-Ripoll M."/>
            <person name="Tall B."/>
            <person name="Farber J."/>
            <person name="Fanning S."/>
            <person name="Lehner A."/>
            <person name="Stephan R."/>
            <person name="Pagotto F."/>
            <person name="Iverson C."/>
            <person name="Ziobro G."/>
            <person name="Miller A."/>
            <person name="Pearson R."/>
            <person name="Yan Q."/>
            <person name="Kim M."/>
            <person name="Jeong S."/>
            <person name="Park J."/>
            <person name="Jun S."/>
            <person name="Choi H."/>
            <person name="Chung T."/>
            <person name="Yoo Y."/>
            <person name="Park E."/>
            <person name="Hwang S."/>
            <person name="Lee B."/>
            <person name="Sathyamoorthy V."/>
            <person name="Carter L."/>
            <person name="Mammel M."/>
            <person name="Jackson S."/>
            <person name="Kothary M."/>
            <person name="Patel I."/>
            <person name="Grim C."/>
            <person name="Gopinath G."/>
            <person name="Gangiredla J."/>
            <person name="Chase H."/>
        </authorList>
    </citation>
    <scope>NUCLEOTIDE SEQUENCE [LARGE SCALE GENOMIC DNA]</scope>
    <source>
        <strain evidence="2 3">MOD1-Md1s</strain>
    </source>
</reference>
<dbReference type="EMBL" id="WAGD01000028">
    <property type="protein sequence ID" value="KAB0880280.1"/>
    <property type="molecule type" value="Genomic_DNA"/>
</dbReference>
<dbReference type="EMBL" id="MSAE01000029">
    <property type="protein sequence ID" value="PUX12374.1"/>
    <property type="molecule type" value="Genomic_DNA"/>
</dbReference>
<keyword evidence="4" id="KW-1185">Reference proteome</keyword>
<protein>
    <submittedName>
        <fullName evidence="2">Uncharacterized protein</fullName>
    </submittedName>
</protein>
<accession>A0A2T7AQZ5</accession>
<dbReference type="Proteomes" id="UP000244378">
    <property type="component" value="Unassembled WGS sequence"/>
</dbReference>
<dbReference type="RefSeq" id="WP_075193593.1">
    <property type="nucleotide sequence ID" value="NZ_MSAE01000029.1"/>
</dbReference>
<evidence type="ECO:0000313" key="4">
    <source>
        <dbReference type="Proteomes" id="UP000469927"/>
    </source>
</evidence>
<dbReference type="Pfam" id="PF19635">
    <property type="entry name" value="DUF6138"/>
    <property type="match status" value="1"/>
</dbReference>